<dbReference type="AlphaFoldDB" id="A0A382LRD2"/>
<reference evidence="2" key="1">
    <citation type="submission" date="2018-05" db="EMBL/GenBank/DDBJ databases">
        <authorList>
            <person name="Lanie J.A."/>
            <person name="Ng W.-L."/>
            <person name="Kazmierczak K.M."/>
            <person name="Andrzejewski T.M."/>
            <person name="Davidsen T.M."/>
            <person name="Wayne K.J."/>
            <person name="Tettelin H."/>
            <person name="Glass J.I."/>
            <person name="Rusch D."/>
            <person name="Podicherti R."/>
            <person name="Tsui H.-C.T."/>
            <person name="Winkler M.E."/>
        </authorList>
    </citation>
    <scope>NUCLEOTIDE SEQUENCE</scope>
</reference>
<keyword evidence="1" id="KW-0812">Transmembrane</keyword>
<gene>
    <name evidence="2" type="ORF">METZ01_LOCUS292024</name>
</gene>
<proteinExistence type="predicted"/>
<organism evidence="2">
    <name type="scientific">marine metagenome</name>
    <dbReference type="NCBI Taxonomy" id="408172"/>
    <lineage>
        <taxon>unclassified sequences</taxon>
        <taxon>metagenomes</taxon>
        <taxon>ecological metagenomes</taxon>
    </lineage>
</organism>
<sequence>MNKSRAGLVMLVVVFVAAMLTIIIYSSVGIHPYEAEICITYKGRTNCGTAAGATREQALSAGARIACASIASGMTERIACDDAPPDSIRWIRERQ</sequence>
<evidence type="ECO:0000313" key="2">
    <source>
        <dbReference type="EMBL" id="SVC39170.1"/>
    </source>
</evidence>
<name>A0A382LRD2_9ZZZZ</name>
<accession>A0A382LRD2</accession>
<evidence type="ECO:0000256" key="1">
    <source>
        <dbReference type="SAM" id="Phobius"/>
    </source>
</evidence>
<feature type="transmembrane region" description="Helical" evidence="1">
    <location>
        <begin position="7"/>
        <end position="28"/>
    </location>
</feature>
<keyword evidence="1" id="KW-0472">Membrane</keyword>
<keyword evidence="1" id="KW-1133">Transmembrane helix</keyword>
<protein>
    <submittedName>
        <fullName evidence="2">Uncharacterized protein</fullName>
    </submittedName>
</protein>
<dbReference type="EMBL" id="UINC01088704">
    <property type="protein sequence ID" value="SVC39170.1"/>
    <property type="molecule type" value="Genomic_DNA"/>
</dbReference>